<dbReference type="InterPro" id="IPR001878">
    <property type="entry name" value="Znf_CCHC"/>
</dbReference>
<sequence length="324" mass="37088">MSAENSAAGGGGDDPLDYAKIAKPEPFDEDVNKIKKFLRQCELTFMLKPKEFHEDRVKIIFTLSYMSKGTAADWAGIYIDAMISEKWADGTPYVADHWRQFKEKLEKAFLAVMADIDAKLKMSLIRQGARRVDEYITEFRLLMAHTGYNEAAHLEYFHMGLNRPLMRKILMTGEGPENLEDWFMKAVKHDLLYKENEAWEKAHSSGQTQKKTTMVAKPRAVSEDQVRGSGSGQRRTWDGHVVPRPPQGRLDEPMEVDAMKQRCPIICYKCRKPGHIARDCRSQINFNEMDWSEIRALVLKEEKGKGKAKEFVEGSSKDFQDGSD</sequence>
<evidence type="ECO:0000256" key="1">
    <source>
        <dbReference type="ARBA" id="ARBA00022664"/>
    </source>
</evidence>
<name>A0A4V3XEF1_9AGAM</name>
<evidence type="ECO:0000259" key="4">
    <source>
        <dbReference type="PROSITE" id="PS50158"/>
    </source>
</evidence>
<dbReference type="GO" id="GO:0003676">
    <property type="term" value="F:nucleic acid binding"/>
    <property type="evidence" value="ECO:0007669"/>
    <property type="project" value="InterPro"/>
</dbReference>
<dbReference type="OrthoDB" id="3018079at2759"/>
<accession>A0A4V3XEF1</accession>
<keyword evidence="1" id="KW-0507">mRNA processing</keyword>
<feature type="domain" description="CCHC-type" evidence="4">
    <location>
        <begin position="267"/>
        <end position="282"/>
    </location>
</feature>
<dbReference type="PANTHER" id="PTHR15503">
    <property type="entry name" value="LDOC1 RELATED"/>
    <property type="match status" value="1"/>
</dbReference>
<feature type="region of interest" description="Disordered" evidence="3">
    <location>
        <begin position="202"/>
        <end position="251"/>
    </location>
</feature>
<keyword evidence="2" id="KW-0479">Metal-binding</keyword>
<comment type="caution">
    <text evidence="5">The sequence shown here is derived from an EMBL/GenBank/DDBJ whole genome shotgun (WGS) entry which is preliminary data.</text>
</comment>
<dbReference type="GO" id="GO:0006397">
    <property type="term" value="P:mRNA processing"/>
    <property type="evidence" value="ECO:0007669"/>
    <property type="project" value="UniProtKB-KW"/>
</dbReference>
<dbReference type="Pfam" id="PF00098">
    <property type="entry name" value="zf-CCHC"/>
    <property type="match status" value="1"/>
</dbReference>
<dbReference type="Gene3D" id="4.10.60.10">
    <property type="entry name" value="Zinc finger, CCHC-type"/>
    <property type="match status" value="1"/>
</dbReference>
<dbReference type="PANTHER" id="PTHR15503:SF22">
    <property type="entry name" value="TRANSPOSON TY3-I GAG POLYPROTEIN"/>
    <property type="match status" value="1"/>
</dbReference>
<evidence type="ECO:0000313" key="5">
    <source>
        <dbReference type="EMBL" id="THH13413.1"/>
    </source>
</evidence>
<dbReference type="Proteomes" id="UP000310158">
    <property type="component" value="Unassembled WGS sequence"/>
</dbReference>
<dbReference type="InterPro" id="IPR032567">
    <property type="entry name" value="RTL1-rel"/>
</dbReference>
<dbReference type="Pfam" id="PF03732">
    <property type="entry name" value="Retrotrans_gag"/>
    <property type="match status" value="1"/>
</dbReference>
<dbReference type="PROSITE" id="PS50158">
    <property type="entry name" value="ZF_CCHC"/>
    <property type="match status" value="1"/>
</dbReference>
<dbReference type="AlphaFoldDB" id="A0A4V3XEF1"/>
<keyword evidence="2" id="KW-0862">Zinc</keyword>
<dbReference type="SUPFAM" id="SSF57756">
    <property type="entry name" value="Retrovirus zinc finger-like domains"/>
    <property type="match status" value="1"/>
</dbReference>
<keyword evidence="2" id="KW-0863">Zinc-finger</keyword>
<evidence type="ECO:0000313" key="6">
    <source>
        <dbReference type="Proteomes" id="UP000310158"/>
    </source>
</evidence>
<evidence type="ECO:0000256" key="3">
    <source>
        <dbReference type="SAM" id="MobiDB-lite"/>
    </source>
</evidence>
<dbReference type="InterPro" id="IPR036875">
    <property type="entry name" value="Znf_CCHC_sf"/>
</dbReference>
<feature type="region of interest" description="Disordered" evidence="3">
    <location>
        <begin position="305"/>
        <end position="324"/>
    </location>
</feature>
<keyword evidence="6" id="KW-1185">Reference proteome</keyword>
<dbReference type="SMART" id="SM00343">
    <property type="entry name" value="ZnF_C2HC"/>
    <property type="match status" value="1"/>
</dbReference>
<evidence type="ECO:0000256" key="2">
    <source>
        <dbReference type="PROSITE-ProRule" id="PRU00047"/>
    </source>
</evidence>
<dbReference type="InterPro" id="IPR005162">
    <property type="entry name" value="Retrotrans_gag_dom"/>
</dbReference>
<organism evidence="5 6">
    <name type="scientific">Bondarzewia mesenterica</name>
    <dbReference type="NCBI Taxonomy" id="1095465"/>
    <lineage>
        <taxon>Eukaryota</taxon>
        <taxon>Fungi</taxon>
        <taxon>Dikarya</taxon>
        <taxon>Basidiomycota</taxon>
        <taxon>Agaricomycotina</taxon>
        <taxon>Agaricomycetes</taxon>
        <taxon>Russulales</taxon>
        <taxon>Bondarzewiaceae</taxon>
        <taxon>Bondarzewia</taxon>
    </lineage>
</organism>
<protein>
    <recommendedName>
        <fullName evidence="4">CCHC-type domain-containing protein</fullName>
    </recommendedName>
</protein>
<reference evidence="5 6" key="1">
    <citation type="submission" date="2019-02" db="EMBL/GenBank/DDBJ databases">
        <title>Genome sequencing of the rare red list fungi Bondarzewia mesenterica.</title>
        <authorList>
            <person name="Buettner E."/>
            <person name="Kellner H."/>
        </authorList>
    </citation>
    <scope>NUCLEOTIDE SEQUENCE [LARGE SCALE GENOMIC DNA]</scope>
    <source>
        <strain evidence="5 6">DSM 108281</strain>
    </source>
</reference>
<dbReference type="GO" id="GO:0008270">
    <property type="term" value="F:zinc ion binding"/>
    <property type="evidence" value="ECO:0007669"/>
    <property type="project" value="UniProtKB-KW"/>
</dbReference>
<dbReference type="EMBL" id="SGPL01000356">
    <property type="protein sequence ID" value="THH13413.1"/>
    <property type="molecule type" value="Genomic_DNA"/>
</dbReference>
<gene>
    <name evidence="5" type="ORF">EW146_g6799</name>
</gene>
<proteinExistence type="predicted"/>